<keyword evidence="2 7" id="KW-0808">Transferase</keyword>
<reference evidence="7 8" key="1">
    <citation type="submission" date="2018-08" db="EMBL/GenBank/DDBJ databases">
        <title>Genomic Encyclopedia of Archaeal and Bacterial Type Strains, Phase II (KMG-II): from individual species to whole genera.</title>
        <authorList>
            <person name="Goeker M."/>
        </authorList>
    </citation>
    <scope>NUCLEOTIDE SEQUENCE [LARGE SCALE GENOMIC DNA]</scope>
    <source>
        <strain evidence="7 8">DSM 45791</strain>
    </source>
</reference>
<dbReference type="Gene3D" id="1.10.287.1350">
    <property type="match status" value="1"/>
</dbReference>
<dbReference type="InterPro" id="IPR001077">
    <property type="entry name" value="COMT_C"/>
</dbReference>
<evidence type="ECO:0000313" key="7">
    <source>
        <dbReference type="EMBL" id="REH38094.1"/>
    </source>
</evidence>
<dbReference type="EMBL" id="QUNO01000014">
    <property type="protein sequence ID" value="REH38094.1"/>
    <property type="molecule type" value="Genomic_DNA"/>
</dbReference>
<feature type="active site" description="Proton acceptor" evidence="4">
    <location>
        <position position="263"/>
    </location>
</feature>
<organism evidence="7 8">
    <name type="scientific">Kutzneria buriramensis</name>
    <dbReference type="NCBI Taxonomy" id="1045776"/>
    <lineage>
        <taxon>Bacteria</taxon>
        <taxon>Bacillati</taxon>
        <taxon>Actinomycetota</taxon>
        <taxon>Actinomycetes</taxon>
        <taxon>Pseudonocardiales</taxon>
        <taxon>Pseudonocardiaceae</taxon>
        <taxon>Kutzneria</taxon>
    </lineage>
</organism>
<gene>
    <name evidence="7" type="ORF">BCF44_114119</name>
</gene>
<proteinExistence type="predicted"/>
<dbReference type="InterPro" id="IPR036388">
    <property type="entry name" value="WH-like_DNA-bd_sf"/>
</dbReference>
<evidence type="ECO:0000256" key="2">
    <source>
        <dbReference type="ARBA" id="ARBA00022679"/>
    </source>
</evidence>
<feature type="domain" description="O-methyltransferase C-terminal" evidence="5">
    <location>
        <begin position="133"/>
        <end position="335"/>
    </location>
</feature>
<evidence type="ECO:0000259" key="5">
    <source>
        <dbReference type="Pfam" id="PF00891"/>
    </source>
</evidence>
<dbReference type="PANTHER" id="PTHR43712:SF2">
    <property type="entry name" value="O-METHYLTRANSFERASE CICE"/>
    <property type="match status" value="1"/>
</dbReference>
<dbReference type="InterPro" id="IPR029063">
    <property type="entry name" value="SAM-dependent_MTases_sf"/>
</dbReference>
<dbReference type="PROSITE" id="PS51683">
    <property type="entry name" value="SAM_OMT_II"/>
    <property type="match status" value="1"/>
</dbReference>
<dbReference type="GO" id="GO:0032259">
    <property type="term" value="P:methylation"/>
    <property type="evidence" value="ECO:0007669"/>
    <property type="project" value="UniProtKB-KW"/>
</dbReference>
<evidence type="ECO:0000256" key="3">
    <source>
        <dbReference type="ARBA" id="ARBA00022691"/>
    </source>
</evidence>
<dbReference type="PANTHER" id="PTHR43712">
    <property type="entry name" value="PUTATIVE (AFU_ORTHOLOGUE AFUA_4G14580)-RELATED"/>
    <property type="match status" value="1"/>
</dbReference>
<evidence type="ECO:0000259" key="6">
    <source>
        <dbReference type="Pfam" id="PF08100"/>
    </source>
</evidence>
<accession>A0A3E0H5I9</accession>
<comment type="caution">
    <text evidence="7">The sequence shown here is derived from an EMBL/GenBank/DDBJ whole genome shotgun (WGS) entry which is preliminary data.</text>
</comment>
<sequence length="355" mass="38280">MTQVQETNSVNEGLVADPPDTALLPESAQILLMATSKWVSQSLYVAAKLGIADVLADGPRTPAELAEATGTHARSLHRILRAIASVGVFAEDTDGRFGQTPLSEFLRADVPGSLRQAVIFFGEDFTWRPYGRILDTVRTGAPVFNKLNDVPDMFAYMAKNPESQEIFDGAMLALSGDSISDITERYDFAAAGKVVDIGGGQGFLVSEILRANPDTTAILFDQQSVVDGAVTGEFGDRVELVAGSFFETVPGGGDTYILKSVLHDWNDDQCADILGRVRKAIGDRADARLLIIEAVVPPLNAWGFAKFMDVEMMVNVGGVERTEAEWRDLFARAGFVLSDIVDINPPNSILVGRPA</sequence>
<feature type="domain" description="O-methyltransferase dimerisation" evidence="6">
    <location>
        <begin position="36"/>
        <end position="106"/>
    </location>
</feature>
<dbReference type="Pfam" id="PF08100">
    <property type="entry name" value="Dimerisation"/>
    <property type="match status" value="1"/>
</dbReference>
<dbReference type="RefSeq" id="WP_116178960.1">
    <property type="nucleotide sequence ID" value="NZ_CP144375.1"/>
</dbReference>
<dbReference type="SUPFAM" id="SSF46785">
    <property type="entry name" value="Winged helix' DNA-binding domain"/>
    <property type="match status" value="1"/>
</dbReference>
<keyword evidence="1 7" id="KW-0489">Methyltransferase</keyword>
<dbReference type="Gene3D" id="3.40.50.150">
    <property type="entry name" value="Vaccinia Virus protein VP39"/>
    <property type="match status" value="1"/>
</dbReference>
<keyword evidence="8" id="KW-1185">Reference proteome</keyword>
<dbReference type="SUPFAM" id="SSF53335">
    <property type="entry name" value="S-adenosyl-L-methionine-dependent methyltransferases"/>
    <property type="match status" value="1"/>
</dbReference>
<evidence type="ECO:0000256" key="4">
    <source>
        <dbReference type="PIRSR" id="PIRSR005739-1"/>
    </source>
</evidence>
<name>A0A3E0H5I9_9PSEU</name>
<dbReference type="GO" id="GO:0008171">
    <property type="term" value="F:O-methyltransferase activity"/>
    <property type="evidence" value="ECO:0007669"/>
    <property type="project" value="InterPro"/>
</dbReference>
<dbReference type="Gene3D" id="1.10.10.10">
    <property type="entry name" value="Winged helix-like DNA-binding domain superfamily/Winged helix DNA-binding domain"/>
    <property type="match status" value="1"/>
</dbReference>
<protein>
    <submittedName>
        <fullName evidence="7">Methyltransferase family protein</fullName>
    </submittedName>
</protein>
<evidence type="ECO:0000313" key="8">
    <source>
        <dbReference type="Proteomes" id="UP000256269"/>
    </source>
</evidence>
<dbReference type="Proteomes" id="UP000256269">
    <property type="component" value="Unassembled WGS sequence"/>
</dbReference>
<evidence type="ECO:0000256" key="1">
    <source>
        <dbReference type="ARBA" id="ARBA00022603"/>
    </source>
</evidence>
<dbReference type="AlphaFoldDB" id="A0A3E0H5I9"/>
<dbReference type="GO" id="GO:0046983">
    <property type="term" value="F:protein dimerization activity"/>
    <property type="evidence" value="ECO:0007669"/>
    <property type="project" value="InterPro"/>
</dbReference>
<dbReference type="Pfam" id="PF00891">
    <property type="entry name" value="Methyltransf_2"/>
    <property type="match status" value="1"/>
</dbReference>
<dbReference type="OrthoDB" id="3804952at2"/>
<dbReference type="PIRSF" id="PIRSF005739">
    <property type="entry name" value="O-mtase"/>
    <property type="match status" value="1"/>
</dbReference>
<dbReference type="InterPro" id="IPR036390">
    <property type="entry name" value="WH_DNA-bd_sf"/>
</dbReference>
<dbReference type="InterPro" id="IPR012967">
    <property type="entry name" value="COMT_dimerisation"/>
</dbReference>
<dbReference type="InterPro" id="IPR016461">
    <property type="entry name" value="COMT-like"/>
</dbReference>
<keyword evidence="3" id="KW-0949">S-adenosyl-L-methionine</keyword>